<dbReference type="EMBL" id="JAUJYN010000002">
    <property type="protein sequence ID" value="KAK1277121.1"/>
    <property type="molecule type" value="Genomic_DNA"/>
</dbReference>
<dbReference type="Gene3D" id="1.20.58.1040">
    <property type="match status" value="1"/>
</dbReference>
<dbReference type="PANTHER" id="PTHR31044">
    <property type="entry name" value="BETA-1,3 GLUCANASE"/>
    <property type="match status" value="1"/>
</dbReference>
<evidence type="ECO:0000313" key="4">
    <source>
        <dbReference type="EMBL" id="KAK1277121.1"/>
    </source>
</evidence>
<accession>A0AAV9BKD2</accession>
<dbReference type="InterPro" id="IPR012946">
    <property type="entry name" value="X8"/>
</dbReference>
<organism evidence="4 5">
    <name type="scientific">Acorus gramineus</name>
    <name type="common">Dwarf sweet flag</name>
    <dbReference type="NCBI Taxonomy" id="55184"/>
    <lineage>
        <taxon>Eukaryota</taxon>
        <taxon>Viridiplantae</taxon>
        <taxon>Streptophyta</taxon>
        <taxon>Embryophyta</taxon>
        <taxon>Tracheophyta</taxon>
        <taxon>Spermatophyta</taxon>
        <taxon>Magnoliopsida</taxon>
        <taxon>Liliopsida</taxon>
        <taxon>Acoraceae</taxon>
        <taxon>Acorus</taxon>
    </lineage>
</organism>
<evidence type="ECO:0000256" key="1">
    <source>
        <dbReference type="ARBA" id="ARBA00022729"/>
    </source>
</evidence>
<comment type="caution">
    <text evidence="4">The sequence shown here is derived from an EMBL/GenBank/DDBJ whole genome shotgun (WGS) entry which is preliminary data.</text>
</comment>
<evidence type="ECO:0000256" key="2">
    <source>
        <dbReference type="ARBA" id="ARBA00023157"/>
    </source>
</evidence>
<feature type="domain" description="X8" evidence="3">
    <location>
        <begin position="23"/>
        <end position="102"/>
    </location>
</feature>
<dbReference type="Pfam" id="PF07983">
    <property type="entry name" value="X8"/>
    <property type="match status" value="1"/>
</dbReference>
<dbReference type="PANTHER" id="PTHR31044:SF57">
    <property type="entry name" value="CARBOHYDRATE-BINDING X8 DOMAIN SUPERFAMILY PROTEIN"/>
    <property type="match status" value="1"/>
</dbReference>
<evidence type="ECO:0000259" key="3">
    <source>
        <dbReference type="SMART" id="SM00768"/>
    </source>
</evidence>
<reference evidence="4" key="1">
    <citation type="journal article" date="2023" name="Nat. Commun.">
        <title>Diploid and tetraploid genomes of Acorus and the evolution of monocots.</title>
        <authorList>
            <person name="Ma L."/>
            <person name="Liu K.W."/>
            <person name="Li Z."/>
            <person name="Hsiao Y.Y."/>
            <person name="Qi Y."/>
            <person name="Fu T."/>
            <person name="Tang G.D."/>
            <person name="Zhang D."/>
            <person name="Sun W.H."/>
            <person name="Liu D.K."/>
            <person name="Li Y."/>
            <person name="Chen G.Z."/>
            <person name="Liu X.D."/>
            <person name="Liao X.Y."/>
            <person name="Jiang Y.T."/>
            <person name="Yu X."/>
            <person name="Hao Y."/>
            <person name="Huang J."/>
            <person name="Zhao X.W."/>
            <person name="Ke S."/>
            <person name="Chen Y.Y."/>
            <person name="Wu W.L."/>
            <person name="Hsu J.L."/>
            <person name="Lin Y.F."/>
            <person name="Huang M.D."/>
            <person name="Li C.Y."/>
            <person name="Huang L."/>
            <person name="Wang Z.W."/>
            <person name="Zhao X."/>
            <person name="Zhong W.Y."/>
            <person name="Peng D.H."/>
            <person name="Ahmad S."/>
            <person name="Lan S."/>
            <person name="Zhang J.S."/>
            <person name="Tsai W.C."/>
            <person name="Van de Peer Y."/>
            <person name="Liu Z.J."/>
        </authorList>
    </citation>
    <scope>NUCLEOTIDE SEQUENCE</scope>
    <source>
        <strain evidence="4">SCP</strain>
    </source>
</reference>
<keyword evidence="5" id="KW-1185">Reference proteome</keyword>
<dbReference type="InterPro" id="IPR044788">
    <property type="entry name" value="X8_dom_prot"/>
</dbReference>
<protein>
    <recommendedName>
        <fullName evidence="3">X8 domain-containing protein</fullName>
    </recommendedName>
</protein>
<gene>
    <name evidence="4" type="ORF">QJS04_geneDACA022226</name>
</gene>
<proteinExistence type="predicted"/>
<name>A0AAV9BKD2_ACOGR</name>
<reference evidence="4" key="2">
    <citation type="submission" date="2023-06" db="EMBL/GenBank/DDBJ databases">
        <authorList>
            <person name="Ma L."/>
            <person name="Liu K.-W."/>
            <person name="Li Z."/>
            <person name="Hsiao Y.-Y."/>
            <person name="Qi Y."/>
            <person name="Fu T."/>
            <person name="Tang G."/>
            <person name="Zhang D."/>
            <person name="Sun W.-H."/>
            <person name="Liu D.-K."/>
            <person name="Li Y."/>
            <person name="Chen G.-Z."/>
            <person name="Liu X.-D."/>
            <person name="Liao X.-Y."/>
            <person name="Jiang Y.-T."/>
            <person name="Yu X."/>
            <person name="Hao Y."/>
            <person name="Huang J."/>
            <person name="Zhao X.-W."/>
            <person name="Ke S."/>
            <person name="Chen Y.-Y."/>
            <person name="Wu W.-L."/>
            <person name="Hsu J.-L."/>
            <person name="Lin Y.-F."/>
            <person name="Huang M.-D."/>
            <person name="Li C.-Y."/>
            <person name="Huang L."/>
            <person name="Wang Z.-W."/>
            <person name="Zhao X."/>
            <person name="Zhong W.-Y."/>
            <person name="Peng D.-H."/>
            <person name="Ahmad S."/>
            <person name="Lan S."/>
            <person name="Zhang J.-S."/>
            <person name="Tsai W.-C."/>
            <person name="Van De Peer Y."/>
            <person name="Liu Z.-J."/>
        </authorList>
    </citation>
    <scope>NUCLEOTIDE SEQUENCE</scope>
    <source>
        <strain evidence="4">SCP</strain>
        <tissue evidence="4">Leaves</tissue>
    </source>
</reference>
<dbReference type="AlphaFoldDB" id="A0AAV9BKD2"/>
<keyword evidence="2" id="KW-1015">Disulfide bond</keyword>
<dbReference type="FunFam" id="1.20.58.1040:FF:000003">
    <property type="entry name" value="glucan endo-1,3-beta-glucosidase 7"/>
    <property type="match status" value="1"/>
</dbReference>
<dbReference type="SMART" id="SM00768">
    <property type="entry name" value="X8"/>
    <property type="match status" value="1"/>
</dbReference>
<dbReference type="Proteomes" id="UP001179952">
    <property type="component" value="Unassembled WGS sequence"/>
</dbReference>
<keyword evidence="1" id="KW-0732">Signal</keyword>
<evidence type="ECO:0000313" key="5">
    <source>
        <dbReference type="Proteomes" id="UP001179952"/>
    </source>
</evidence>
<sequence>MKLNQCTKKFEFLTSYQSFQEKTWCVAKASSDETSLQDNLHYACTQVDCSVINAGGSCFEPNLLISHASVAMNLYYQSRGRNVWNCDFTHSGLITISDPSKLLLITEILP</sequence>
<dbReference type="GO" id="GO:0009506">
    <property type="term" value="C:plasmodesma"/>
    <property type="evidence" value="ECO:0007669"/>
    <property type="project" value="UniProtKB-ARBA"/>
</dbReference>